<evidence type="ECO:0000313" key="2">
    <source>
        <dbReference type="Proteomes" id="UP001341281"/>
    </source>
</evidence>
<proteinExistence type="predicted"/>
<dbReference type="AlphaFoldDB" id="A0AAQ3SEN5"/>
<dbReference type="Proteomes" id="UP001341281">
    <property type="component" value="Chromosome 01"/>
</dbReference>
<keyword evidence="2" id="KW-1185">Reference proteome</keyword>
<dbReference type="EMBL" id="CP144745">
    <property type="protein sequence ID" value="WVZ53258.1"/>
    <property type="molecule type" value="Genomic_DNA"/>
</dbReference>
<accession>A0AAQ3SEN5</accession>
<name>A0AAQ3SEN5_PASNO</name>
<evidence type="ECO:0000313" key="1">
    <source>
        <dbReference type="EMBL" id="WVZ53258.1"/>
    </source>
</evidence>
<sequence>MHGGGGNELSGLIPAPPGLIHASPDQTCLRPHEARAAAAAIDGKGGSHESIPQLSSIANSVVSRCSRCVLLQGSEGLHIGGCCAGKEFSKSLKGSASRAKGQTPDAEMNVNENLVGSGGVSCHNSNNLE</sequence>
<organism evidence="1 2">
    <name type="scientific">Paspalum notatum var. saurae</name>
    <dbReference type="NCBI Taxonomy" id="547442"/>
    <lineage>
        <taxon>Eukaryota</taxon>
        <taxon>Viridiplantae</taxon>
        <taxon>Streptophyta</taxon>
        <taxon>Embryophyta</taxon>
        <taxon>Tracheophyta</taxon>
        <taxon>Spermatophyta</taxon>
        <taxon>Magnoliopsida</taxon>
        <taxon>Liliopsida</taxon>
        <taxon>Poales</taxon>
        <taxon>Poaceae</taxon>
        <taxon>PACMAD clade</taxon>
        <taxon>Panicoideae</taxon>
        <taxon>Andropogonodae</taxon>
        <taxon>Paspaleae</taxon>
        <taxon>Paspalinae</taxon>
        <taxon>Paspalum</taxon>
    </lineage>
</organism>
<reference evidence="1 2" key="1">
    <citation type="submission" date="2024-02" db="EMBL/GenBank/DDBJ databases">
        <title>High-quality chromosome-scale genome assembly of Pensacola bahiagrass (Paspalum notatum Flugge var. saurae).</title>
        <authorList>
            <person name="Vega J.M."/>
            <person name="Podio M."/>
            <person name="Orjuela J."/>
            <person name="Siena L.A."/>
            <person name="Pessino S.C."/>
            <person name="Combes M.C."/>
            <person name="Mariac C."/>
            <person name="Albertini E."/>
            <person name="Pupilli F."/>
            <person name="Ortiz J.P.A."/>
            <person name="Leblanc O."/>
        </authorList>
    </citation>
    <scope>NUCLEOTIDE SEQUENCE [LARGE SCALE GENOMIC DNA]</scope>
    <source>
        <strain evidence="1">R1</strain>
        <tissue evidence="1">Leaf</tissue>
    </source>
</reference>
<protein>
    <submittedName>
        <fullName evidence="1">Uncharacterized protein</fullName>
    </submittedName>
</protein>
<gene>
    <name evidence="1" type="ORF">U9M48_004227</name>
</gene>